<evidence type="ECO:0000313" key="2">
    <source>
        <dbReference type="Proteomes" id="UP000270468"/>
    </source>
</evidence>
<dbReference type="RefSeq" id="WP_124071637.1">
    <property type="nucleotide sequence ID" value="NZ_CBCRXF010000002.1"/>
</dbReference>
<protein>
    <submittedName>
        <fullName evidence="1">Uncharacterized protein</fullName>
    </submittedName>
</protein>
<name>A0A3P5XP30_9BACL</name>
<dbReference type="OrthoDB" id="2964549at2"/>
<proteinExistence type="predicted"/>
<reference evidence="1 2" key="1">
    <citation type="submission" date="2018-11" db="EMBL/GenBank/DDBJ databases">
        <authorList>
            <person name="Criscuolo A."/>
        </authorList>
    </citation>
    <scope>NUCLEOTIDE SEQUENCE [LARGE SCALE GENOMIC DNA]</scope>
    <source>
        <strain evidence="1">ATB-66</strain>
    </source>
</reference>
<organism evidence="1 2">
    <name type="scientific">Filibacter tadaridae</name>
    <dbReference type="NCBI Taxonomy" id="2483811"/>
    <lineage>
        <taxon>Bacteria</taxon>
        <taxon>Bacillati</taxon>
        <taxon>Bacillota</taxon>
        <taxon>Bacilli</taxon>
        <taxon>Bacillales</taxon>
        <taxon>Caryophanaceae</taxon>
        <taxon>Filibacter</taxon>
    </lineage>
</organism>
<accession>A0A3P5XP30</accession>
<dbReference type="Proteomes" id="UP000270468">
    <property type="component" value="Unassembled WGS sequence"/>
</dbReference>
<dbReference type="EMBL" id="UXAV01000044">
    <property type="protein sequence ID" value="VDC32647.1"/>
    <property type="molecule type" value="Genomic_DNA"/>
</dbReference>
<gene>
    <name evidence="1" type="ORF">FILTAD_02843</name>
</gene>
<evidence type="ECO:0000313" key="1">
    <source>
        <dbReference type="EMBL" id="VDC32647.1"/>
    </source>
</evidence>
<keyword evidence="2" id="KW-1185">Reference proteome</keyword>
<sequence length="194" mass="21498">METVKWKMQENFSFPEHAGVPTGTETIQVTPRFKEERTEDAVRLTGIYHIAVQVVFEEGTPSESDADSTVQIDDVDLDDQVGYFEYAVPLNIDLSSKAESPLQVVTAKMDAEVDGQGSFAVVWEVECTYTEIVAVEIEPVVKEEVQEVIEAPLARLDSTSFNDADEVLSFIAELEDGVSTTSFRLNDILVQNKG</sequence>
<dbReference type="AlphaFoldDB" id="A0A3P5XP30"/>